<evidence type="ECO:0000259" key="1">
    <source>
        <dbReference type="Pfam" id="PF17900"/>
    </source>
</evidence>
<keyword evidence="2" id="KW-0378">Hydrolase</keyword>
<sequence length="148" mass="16656">MSTSKEHRLPTNVKPRHYDLVIQADLDNSLFKGFVKIKLVRKLPACSRNNRLMRISLGVKEPTSTIVLNSDELKLEEARVHSDGFQEELTASDISVNVKEKRATFTFPTTFGAGTQLQLKVKFTGEFSEWSGTTEPVMKRMGKGNITL</sequence>
<organism evidence="2 3">
    <name type="scientific">Marasmiellus scandens</name>
    <dbReference type="NCBI Taxonomy" id="2682957"/>
    <lineage>
        <taxon>Eukaryota</taxon>
        <taxon>Fungi</taxon>
        <taxon>Dikarya</taxon>
        <taxon>Basidiomycota</taxon>
        <taxon>Agaricomycotina</taxon>
        <taxon>Agaricomycetes</taxon>
        <taxon>Agaricomycetidae</taxon>
        <taxon>Agaricales</taxon>
        <taxon>Marasmiineae</taxon>
        <taxon>Omphalotaceae</taxon>
        <taxon>Marasmiellus</taxon>
    </lineage>
</organism>
<dbReference type="InterPro" id="IPR042097">
    <property type="entry name" value="Aminopeptidase_N-like_N_sf"/>
</dbReference>
<dbReference type="EMBL" id="JBANRG010000009">
    <property type="protein sequence ID" value="KAK7463546.1"/>
    <property type="molecule type" value="Genomic_DNA"/>
</dbReference>
<accession>A0ABR1JLR9</accession>
<dbReference type="SUPFAM" id="SSF63737">
    <property type="entry name" value="Leukotriene A4 hydrolase N-terminal domain"/>
    <property type="match status" value="1"/>
</dbReference>
<evidence type="ECO:0000313" key="3">
    <source>
        <dbReference type="Proteomes" id="UP001498398"/>
    </source>
</evidence>
<reference evidence="2 3" key="1">
    <citation type="submission" date="2024-01" db="EMBL/GenBank/DDBJ databases">
        <title>A draft genome for the cacao thread blight pathogen Marasmiellus scandens.</title>
        <authorList>
            <person name="Baruah I.K."/>
            <person name="Leung J."/>
            <person name="Bukari Y."/>
            <person name="Amoako-Attah I."/>
            <person name="Meinhardt L.W."/>
            <person name="Bailey B.A."/>
            <person name="Cohen S.P."/>
        </authorList>
    </citation>
    <scope>NUCLEOTIDE SEQUENCE [LARGE SCALE GENOMIC DNA]</scope>
    <source>
        <strain evidence="2 3">GH-19</strain>
    </source>
</reference>
<dbReference type="GO" id="GO:0016285">
    <property type="term" value="F:alanyl aminopeptidase activity"/>
    <property type="evidence" value="ECO:0007669"/>
    <property type="project" value="UniProtKB-EC"/>
</dbReference>
<keyword evidence="2" id="KW-0031">Aminopeptidase</keyword>
<dbReference type="Proteomes" id="UP001498398">
    <property type="component" value="Unassembled WGS sequence"/>
</dbReference>
<name>A0ABR1JLR9_9AGAR</name>
<comment type="caution">
    <text evidence="2">The sequence shown here is derived from an EMBL/GenBank/DDBJ whole genome shotgun (WGS) entry which is preliminary data.</text>
</comment>
<dbReference type="Gene3D" id="2.60.40.1730">
    <property type="entry name" value="tricorn interacting facor f3 domain"/>
    <property type="match status" value="1"/>
</dbReference>
<proteinExistence type="predicted"/>
<keyword evidence="3" id="KW-1185">Reference proteome</keyword>
<keyword evidence="2" id="KW-0645">Protease</keyword>
<dbReference type="EC" id="3.4.11.2" evidence="2"/>
<gene>
    <name evidence="2" type="primary">APE2_1</name>
    <name evidence="2" type="ORF">VKT23_006894</name>
</gene>
<evidence type="ECO:0000313" key="2">
    <source>
        <dbReference type="EMBL" id="KAK7463546.1"/>
    </source>
</evidence>
<feature type="domain" description="Aminopeptidase N-like N-terminal" evidence="1">
    <location>
        <begin position="54"/>
        <end position="128"/>
    </location>
</feature>
<dbReference type="Pfam" id="PF17900">
    <property type="entry name" value="Peptidase_M1_N"/>
    <property type="match status" value="1"/>
</dbReference>
<protein>
    <submittedName>
        <fullName evidence="2">Aminopeptidase 2 mitochondrial</fullName>
        <ecNumber evidence="2">3.4.11.2</ecNumber>
    </submittedName>
</protein>
<dbReference type="InterPro" id="IPR045357">
    <property type="entry name" value="Aminopeptidase_N-like_N"/>
</dbReference>